<dbReference type="InterPro" id="IPR052895">
    <property type="entry name" value="HetReg/Transcr_Mod"/>
</dbReference>
<sequence length="765" mass="86585">MANHAWEGPLEDAHLDLPSKHNYDALYYPDTTPPLPKPYRRIDASRFIRLVVIEPGNWESPISCRLVHSFLDRDPTNDYVALSYAWGSPRVTRPVLVDGTELQVTVNLESALRHLRREWEPLTLWIDAISINQQDLDERSEQVSLMRSIYQHASRVIVWLGDGVRHRIVGLSRHSKPPARVTFYGDDRDDERVAEFSKQWSIPKPSAKYTAIDVLCFVRTLLLQDCADYSVARLHPSHLLGITEALRIMLLSQWWTRMWVFQEVIVASSVVLQYSGVEAPLEMFTEAASCLQDPRYAMNLPSDAATVLHYYSKTLSDVAHWRGLWREKQSQGHLGGASELLGLLRATGMRKASGDRDRVFALLGLVDLQKQVIPDYQQSPASVFMSNRSDLPSWTADWSAMVHDSDEVRISLLEKYKACGDRKAKAILSPLSLRDWIVHCLETSDYQLWLPPWAKAVFNLLALWKPHRPEPRYETLKSTGIYMLLVKADSSQTALQSDSPAQQVVEIFYEHPIGGRLCGFSRRVGTVQTVNAPVYEPIGHDVIIQNIKWIADMQELPKKDEHLRTKYGLTPSSARSLVFDMKYVDGQYHGLQEGDLESLSRWTDHITQPPDATEDQTSHPEVDSDAGFDVVFKTLAARRKTFRANNGSIGSGPLDTQPGDGVFVLPGGRTPFFLRIAADQHGVEVLQLVGDCFLEGAMDGKWEIVEPQGHPEQQQFVLPPMFWSECKYDLVRYINKEGGGEQHGRINELFAEGDARGQAPATIRR</sequence>
<evidence type="ECO:0000313" key="4">
    <source>
        <dbReference type="Proteomes" id="UP001446871"/>
    </source>
</evidence>
<accession>A0ABR1UFW1</accession>
<proteinExistence type="predicted"/>
<keyword evidence="4" id="KW-1185">Reference proteome</keyword>
<dbReference type="InterPro" id="IPR010730">
    <property type="entry name" value="HET"/>
</dbReference>
<comment type="caution">
    <text evidence="3">The sequence shown here is derived from an EMBL/GenBank/DDBJ whole genome shotgun (WGS) entry which is preliminary data.</text>
</comment>
<dbReference type="PANTHER" id="PTHR24148">
    <property type="entry name" value="ANKYRIN REPEAT DOMAIN-CONTAINING PROTEIN 39 HOMOLOG-RELATED"/>
    <property type="match status" value="1"/>
</dbReference>
<dbReference type="Proteomes" id="UP001446871">
    <property type="component" value="Unassembled WGS sequence"/>
</dbReference>
<evidence type="ECO:0000256" key="1">
    <source>
        <dbReference type="SAM" id="MobiDB-lite"/>
    </source>
</evidence>
<evidence type="ECO:0000313" key="3">
    <source>
        <dbReference type="EMBL" id="KAK8057796.1"/>
    </source>
</evidence>
<dbReference type="EMBL" id="JAQQWM010000007">
    <property type="protein sequence ID" value="KAK8057796.1"/>
    <property type="molecule type" value="Genomic_DNA"/>
</dbReference>
<evidence type="ECO:0000259" key="2">
    <source>
        <dbReference type="Pfam" id="PF06985"/>
    </source>
</evidence>
<feature type="domain" description="Heterokaryon incompatibility" evidence="2">
    <location>
        <begin position="79"/>
        <end position="263"/>
    </location>
</feature>
<protein>
    <submittedName>
        <fullName evidence="3">Heterokaryon incompatibility protein-domain-containing protein</fullName>
    </submittedName>
</protein>
<dbReference type="Pfam" id="PF06985">
    <property type="entry name" value="HET"/>
    <property type="match status" value="1"/>
</dbReference>
<gene>
    <name evidence="3" type="ORF">PG996_011733</name>
</gene>
<feature type="region of interest" description="Disordered" evidence="1">
    <location>
        <begin position="605"/>
        <end position="624"/>
    </location>
</feature>
<dbReference type="PANTHER" id="PTHR24148:SF73">
    <property type="entry name" value="HET DOMAIN PROTEIN (AFU_ORTHOLOGUE AFUA_8G01020)"/>
    <property type="match status" value="1"/>
</dbReference>
<reference evidence="3 4" key="1">
    <citation type="submission" date="2023-01" db="EMBL/GenBank/DDBJ databases">
        <title>Analysis of 21 Apiospora genomes using comparative genomics revels a genus with tremendous synthesis potential of carbohydrate active enzymes and secondary metabolites.</title>
        <authorList>
            <person name="Sorensen T."/>
        </authorList>
    </citation>
    <scope>NUCLEOTIDE SEQUENCE [LARGE SCALE GENOMIC DNA]</scope>
    <source>
        <strain evidence="3 4">CBS 83171</strain>
    </source>
</reference>
<name>A0ABR1UFW1_9PEZI</name>
<dbReference type="Pfam" id="PF26639">
    <property type="entry name" value="Het-6_barrel"/>
    <property type="match status" value="1"/>
</dbReference>
<organism evidence="3 4">
    <name type="scientific">Apiospora saccharicola</name>
    <dbReference type="NCBI Taxonomy" id="335842"/>
    <lineage>
        <taxon>Eukaryota</taxon>
        <taxon>Fungi</taxon>
        <taxon>Dikarya</taxon>
        <taxon>Ascomycota</taxon>
        <taxon>Pezizomycotina</taxon>
        <taxon>Sordariomycetes</taxon>
        <taxon>Xylariomycetidae</taxon>
        <taxon>Amphisphaeriales</taxon>
        <taxon>Apiosporaceae</taxon>
        <taxon>Apiospora</taxon>
    </lineage>
</organism>